<dbReference type="OrthoDB" id="3362246at2759"/>
<reference evidence="1" key="1">
    <citation type="journal article" date="2020" name="Nat. Commun.">
        <title>Large-scale genome sequencing of mycorrhizal fungi provides insights into the early evolution of symbiotic traits.</title>
        <authorList>
            <person name="Miyauchi S."/>
            <person name="Kiss E."/>
            <person name="Kuo A."/>
            <person name="Drula E."/>
            <person name="Kohler A."/>
            <person name="Sanchez-Garcia M."/>
            <person name="Morin E."/>
            <person name="Andreopoulos B."/>
            <person name="Barry K.W."/>
            <person name="Bonito G."/>
            <person name="Buee M."/>
            <person name="Carver A."/>
            <person name="Chen C."/>
            <person name="Cichocki N."/>
            <person name="Clum A."/>
            <person name="Culley D."/>
            <person name="Crous P.W."/>
            <person name="Fauchery L."/>
            <person name="Girlanda M."/>
            <person name="Hayes R.D."/>
            <person name="Keri Z."/>
            <person name="LaButti K."/>
            <person name="Lipzen A."/>
            <person name="Lombard V."/>
            <person name="Magnuson J."/>
            <person name="Maillard F."/>
            <person name="Murat C."/>
            <person name="Nolan M."/>
            <person name="Ohm R.A."/>
            <person name="Pangilinan J."/>
            <person name="Pereira M.F."/>
            <person name="Perotto S."/>
            <person name="Peter M."/>
            <person name="Pfister S."/>
            <person name="Riley R."/>
            <person name="Sitrit Y."/>
            <person name="Stielow J.B."/>
            <person name="Szollosi G."/>
            <person name="Zifcakova L."/>
            <person name="Stursova M."/>
            <person name="Spatafora J.W."/>
            <person name="Tedersoo L."/>
            <person name="Vaario L.M."/>
            <person name="Yamada A."/>
            <person name="Yan M."/>
            <person name="Wang P."/>
            <person name="Xu J."/>
            <person name="Bruns T."/>
            <person name="Baldrian P."/>
            <person name="Vilgalys R."/>
            <person name="Dunand C."/>
            <person name="Henrissat B."/>
            <person name="Grigoriev I.V."/>
            <person name="Hibbett D."/>
            <person name="Nagy L.G."/>
            <person name="Martin F.M."/>
        </authorList>
    </citation>
    <scope>NUCLEOTIDE SEQUENCE</scope>
    <source>
        <strain evidence="1">UH-Tt-Lm1</strain>
    </source>
</reference>
<name>A0A9P6H4J1_9AGAM</name>
<keyword evidence="2" id="KW-1185">Reference proteome</keyword>
<sequence length="97" mass="10352">MAMRSHGHTSVVFFPQKLSMKFTVAATTLISLAPAVLGLTVNAQGNAVQCQPLLLTWSDGTPPYFLTLIPAGQVSAPPLETFPTQTGNELAWVVDLK</sequence>
<organism evidence="1 2">
    <name type="scientific">Thelephora terrestris</name>
    <dbReference type="NCBI Taxonomy" id="56493"/>
    <lineage>
        <taxon>Eukaryota</taxon>
        <taxon>Fungi</taxon>
        <taxon>Dikarya</taxon>
        <taxon>Basidiomycota</taxon>
        <taxon>Agaricomycotina</taxon>
        <taxon>Agaricomycetes</taxon>
        <taxon>Thelephorales</taxon>
        <taxon>Thelephoraceae</taxon>
        <taxon>Thelephora</taxon>
    </lineage>
</organism>
<dbReference type="EMBL" id="WIUZ02000020">
    <property type="protein sequence ID" value="KAF9779333.1"/>
    <property type="molecule type" value="Genomic_DNA"/>
</dbReference>
<reference evidence="1" key="2">
    <citation type="submission" date="2020-11" db="EMBL/GenBank/DDBJ databases">
        <authorList>
            <consortium name="DOE Joint Genome Institute"/>
            <person name="Kuo A."/>
            <person name="Miyauchi S."/>
            <person name="Kiss E."/>
            <person name="Drula E."/>
            <person name="Kohler A."/>
            <person name="Sanchez-Garcia M."/>
            <person name="Andreopoulos B."/>
            <person name="Barry K.W."/>
            <person name="Bonito G."/>
            <person name="Buee M."/>
            <person name="Carver A."/>
            <person name="Chen C."/>
            <person name="Cichocki N."/>
            <person name="Clum A."/>
            <person name="Culley D."/>
            <person name="Crous P.W."/>
            <person name="Fauchery L."/>
            <person name="Girlanda M."/>
            <person name="Hayes R."/>
            <person name="Keri Z."/>
            <person name="Labutti K."/>
            <person name="Lipzen A."/>
            <person name="Lombard V."/>
            <person name="Magnuson J."/>
            <person name="Maillard F."/>
            <person name="Morin E."/>
            <person name="Murat C."/>
            <person name="Nolan M."/>
            <person name="Ohm R."/>
            <person name="Pangilinan J."/>
            <person name="Pereira M."/>
            <person name="Perotto S."/>
            <person name="Peter M."/>
            <person name="Riley R."/>
            <person name="Sitrit Y."/>
            <person name="Stielow B."/>
            <person name="Szollosi G."/>
            <person name="Zifcakova L."/>
            <person name="Stursova M."/>
            <person name="Spatafora J.W."/>
            <person name="Tedersoo L."/>
            <person name="Vaario L.-M."/>
            <person name="Yamada A."/>
            <person name="Yan M."/>
            <person name="Wang P."/>
            <person name="Xu J."/>
            <person name="Bruns T."/>
            <person name="Baldrian P."/>
            <person name="Vilgalys R."/>
            <person name="Henrissat B."/>
            <person name="Grigoriev I.V."/>
            <person name="Hibbett D."/>
            <person name="Nagy L.G."/>
            <person name="Martin F.M."/>
        </authorList>
    </citation>
    <scope>NUCLEOTIDE SEQUENCE</scope>
    <source>
        <strain evidence="1">UH-Tt-Lm1</strain>
    </source>
</reference>
<evidence type="ECO:0000313" key="1">
    <source>
        <dbReference type="EMBL" id="KAF9779333.1"/>
    </source>
</evidence>
<dbReference type="Proteomes" id="UP000736335">
    <property type="component" value="Unassembled WGS sequence"/>
</dbReference>
<comment type="caution">
    <text evidence="1">The sequence shown here is derived from an EMBL/GenBank/DDBJ whole genome shotgun (WGS) entry which is preliminary data.</text>
</comment>
<gene>
    <name evidence="1" type="ORF">BJ322DRAFT_1113689</name>
</gene>
<protein>
    <submittedName>
        <fullName evidence="1">Uncharacterized protein</fullName>
    </submittedName>
</protein>
<dbReference type="PANTHER" id="PTHR37487">
    <property type="entry name" value="CHROMOSOME 1, WHOLE GENOME SHOTGUN SEQUENCE"/>
    <property type="match status" value="1"/>
</dbReference>
<dbReference type="AlphaFoldDB" id="A0A9P6H4J1"/>
<proteinExistence type="predicted"/>
<evidence type="ECO:0000313" key="2">
    <source>
        <dbReference type="Proteomes" id="UP000736335"/>
    </source>
</evidence>
<accession>A0A9P6H4J1</accession>
<dbReference type="PANTHER" id="PTHR37487:SF2">
    <property type="entry name" value="EXPRESSED PROTEIN"/>
    <property type="match status" value="1"/>
</dbReference>